<name>A0A0H5QU45_9EUKA</name>
<keyword evidence="1" id="KW-0812">Transmembrane</keyword>
<dbReference type="AlphaFoldDB" id="A0A0H5QU45"/>
<keyword evidence="1" id="KW-1133">Transmembrane helix</keyword>
<evidence type="ECO:0000313" key="3">
    <source>
        <dbReference type="EMBL" id="CRZ05257.1"/>
    </source>
</evidence>
<evidence type="ECO:0000256" key="1">
    <source>
        <dbReference type="SAM" id="Phobius"/>
    </source>
</evidence>
<dbReference type="EMBL" id="HACM01004815">
    <property type="protein sequence ID" value="CRZ05257.1"/>
    <property type="molecule type" value="Transcribed_RNA"/>
</dbReference>
<reference evidence="3" key="1">
    <citation type="submission" date="2015-04" db="EMBL/GenBank/DDBJ databases">
        <title>The genome sequence of the plant pathogenic Rhizarian Plasmodiophora brassicae reveals insights in its biotrophic life cycle and the origin of chitin synthesis.</title>
        <authorList>
            <person name="Schwelm A."/>
            <person name="Fogelqvist J."/>
            <person name="Knaust A."/>
            <person name="Julke S."/>
            <person name="Lilja T."/>
            <person name="Dhandapani V."/>
            <person name="Bonilla-Rosso G."/>
            <person name="Karlsson M."/>
            <person name="Shevchenko A."/>
            <person name="Choi S.R."/>
            <person name="Kim H.G."/>
            <person name="Park J.Y."/>
            <person name="Lim Y.P."/>
            <person name="Ludwig-Muller J."/>
            <person name="Dixelius C."/>
        </authorList>
    </citation>
    <scope>NUCLEOTIDE SEQUENCE</scope>
    <source>
        <tissue evidence="3">Potato root galls</tissue>
    </source>
</reference>
<evidence type="ECO:0000259" key="2">
    <source>
        <dbReference type="Pfam" id="PF12146"/>
    </source>
</evidence>
<organism evidence="3">
    <name type="scientific">Spongospora subterranea</name>
    <dbReference type="NCBI Taxonomy" id="70186"/>
    <lineage>
        <taxon>Eukaryota</taxon>
        <taxon>Sar</taxon>
        <taxon>Rhizaria</taxon>
        <taxon>Endomyxa</taxon>
        <taxon>Phytomyxea</taxon>
        <taxon>Plasmodiophorida</taxon>
        <taxon>Plasmodiophoridae</taxon>
        <taxon>Spongospora</taxon>
    </lineage>
</organism>
<proteinExistence type="predicted"/>
<dbReference type="InterPro" id="IPR022742">
    <property type="entry name" value="Hydrolase_4"/>
</dbReference>
<dbReference type="SUPFAM" id="SSF53474">
    <property type="entry name" value="alpha/beta-Hydrolases"/>
    <property type="match status" value="1"/>
</dbReference>
<protein>
    <recommendedName>
        <fullName evidence="2">Serine aminopeptidase S33 domain-containing protein</fullName>
    </recommendedName>
</protein>
<dbReference type="InterPro" id="IPR029058">
    <property type="entry name" value="AB_hydrolase_fold"/>
</dbReference>
<dbReference type="PANTHER" id="PTHR11614">
    <property type="entry name" value="PHOSPHOLIPASE-RELATED"/>
    <property type="match status" value="1"/>
</dbReference>
<sequence>MQTTFEDDQPAKLKIMSVPTVDISPVERRYICGVNSCKLFYQRFHRPGLTHKCSLLLIHGFGEHVGRFYHVILELIDARCDVHTIDLRGHGLSGGPRSDGNFDDFINDISILHRIALTSAPKLPVFLYGQSMGGMLVLAYALLDKTQRIRGVIATSPWLRLSRLVQPKWWKIALLKLGWPLFQEFLLSSNVDPCSLSSVDGVASAAINDRLVLPYITVRMAFQIISGAQNTLKHASILTTPLLLIHGSSDQLTDGNATLEFADAASSSDKTVRIYQGAFHEIHNDIDRSQLFTEVNEWVDIRCSSQFSTDDNHEELSPGRTLVSRMDDLNVSLARRKWAARLAFLVLFYLAGLGMARRKAPNVRAALAWPIRLFYLTISTLY</sequence>
<keyword evidence="1" id="KW-0472">Membrane</keyword>
<dbReference type="InterPro" id="IPR051044">
    <property type="entry name" value="MAG_DAG_Lipase"/>
</dbReference>
<dbReference type="Pfam" id="PF12146">
    <property type="entry name" value="Hydrolase_4"/>
    <property type="match status" value="1"/>
</dbReference>
<dbReference type="Gene3D" id="3.40.50.1820">
    <property type="entry name" value="alpha/beta hydrolase"/>
    <property type="match status" value="1"/>
</dbReference>
<accession>A0A0H5QU45</accession>
<feature type="transmembrane region" description="Helical" evidence="1">
    <location>
        <begin position="338"/>
        <end position="356"/>
    </location>
</feature>
<feature type="domain" description="Serine aminopeptidase S33" evidence="2">
    <location>
        <begin position="52"/>
        <end position="287"/>
    </location>
</feature>